<feature type="transmembrane region" description="Helical" evidence="7">
    <location>
        <begin position="308"/>
        <end position="336"/>
    </location>
</feature>
<feature type="transmembrane region" description="Helical" evidence="7">
    <location>
        <begin position="144"/>
        <end position="165"/>
    </location>
</feature>
<feature type="transmembrane region" description="Helical" evidence="7">
    <location>
        <begin position="348"/>
        <end position="368"/>
    </location>
</feature>
<dbReference type="PANTHER" id="PTHR42775:SF1">
    <property type="entry name" value="PERMEASE RV2963-RELATED"/>
    <property type="match status" value="1"/>
</dbReference>
<dbReference type="GO" id="GO:0005886">
    <property type="term" value="C:plasma membrane"/>
    <property type="evidence" value="ECO:0007669"/>
    <property type="project" value="UniProtKB-SubCell"/>
</dbReference>
<dbReference type="InterPro" id="IPR005524">
    <property type="entry name" value="DUF318"/>
</dbReference>
<feature type="transmembrane region" description="Helical" evidence="7">
    <location>
        <begin position="208"/>
        <end position="226"/>
    </location>
</feature>
<evidence type="ECO:0000256" key="1">
    <source>
        <dbReference type="ARBA" id="ARBA00004651"/>
    </source>
</evidence>
<feature type="transmembrane region" description="Helical" evidence="7">
    <location>
        <begin position="47"/>
        <end position="66"/>
    </location>
</feature>
<evidence type="ECO:0000256" key="6">
    <source>
        <dbReference type="ARBA" id="ARBA00023136"/>
    </source>
</evidence>
<gene>
    <name evidence="8" type="ORF">TMPK1_16460</name>
</gene>
<evidence type="ECO:0000256" key="5">
    <source>
        <dbReference type="ARBA" id="ARBA00022989"/>
    </source>
</evidence>
<comment type="similarity">
    <text evidence="2">Belongs to the UPF0718 family.</text>
</comment>
<keyword evidence="4 7" id="KW-0812">Transmembrane</keyword>
<dbReference type="PANTHER" id="PTHR42775">
    <property type="entry name" value="PERMEASE RV2963-RELATED"/>
    <property type="match status" value="1"/>
</dbReference>
<dbReference type="Proteomes" id="UP000681075">
    <property type="component" value="Unassembled WGS sequence"/>
</dbReference>
<feature type="transmembrane region" description="Helical" evidence="7">
    <location>
        <begin position="276"/>
        <end position="296"/>
    </location>
</feature>
<proteinExistence type="inferred from homology"/>
<comment type="caution">
    <text evidence="8">The sequence shown here is derived from an EMBL/GenBank/DDBJ whole genome shotgun (WGS) entry which is preliminary data.</text>
</comment>
<accession>A0A8S8XCL7</accession>
<dbReference type="InterPro" id="IPR053166">
    <property type="entry name" value="UPF0718_permease"/>
</dbReference>
<dbReference type="EMBL" id="BOPV01000001">
    <property type="protein sequence ID" value="GIL39409.1"/>
    <property type="molecule type" value="Genomic_DNA"/>
</dbReference>
<evidence type="ECO:0000313" key="9">
    <source>
        <dbReference type="Proteomes" id="UP000681075"/>
    </source>
</evidence>
<feature type="transmembrane region" description="Helical" evidence="7">
    <location>
        <begin position="20"/>
        <end position="41"/>
    </location>
</feature>
<evidence type="ECO:0000256" key="4">
    <source>
        <dbReference type="ARBA" id="ARBA00022692"/>
    </source>
</evidence>
<keyword evidence="3" id="KW-1003">Cell membrane</keyword>
<keyword evidence="5 7" id="KW-1133">Transmembrane helix</keyword>
<organism evidence="8 9">
    <name type="scientific">Roseiterribacter gracilis</name>
    <dbReference type="NCBI Taxonomy" id="2812848"/>
    <lineage>
        <taxon>Bacteria</taxon>
        <taxon>Pseudomonadati</taxon>
        <taxon>Pseudomonadota</taxon>
        <taxon>Alphaproteobacteria</taxon>
        <taxon>Rhodospirillales</taxon>
        <taxon>Roseiterribacteraceae</taxon>
        <taxon>Roseiterribacter</taxon>
    </lineage>
</organism>
<feature type="transmembrane region" description="Helical" evidence="7">
    <location>
        <begin position="113"/>
        <end position="138"/>
    </location>
</feature>
<name>A0A8S8XCL7_9PROT</name>
<keyword evidence="6 7" id="KW-0472">Membrane</keyword>
<sequence length="388" mass="41586">MMSESRPKKFPLDLPMMGRITETGMILNLITPVLDCVLMAASMFWKVGWSLVLGFFLSAVLQVFVAKDRIRRALGRDGVREIALATAAGAASSSCSFASAAVMRSLFKGGAALIPSLAFLFASTNLVVELGLVLWLLLGWQFAAAEWVGGIVLIAILAVLVKATYPRALVEQARGWSEPGRAMPPAQPSWRAVARSFAGEWRMLRKDLLIGFLVAGALSVLVPGEVWRGLFLTSAPDAVRVPLNALVGPVIAVLSFVCSIGNVPMAAVLWMHGMSFGGVLSFLFADLIVLPLVGIYRRYYGPRFTSYIVAVFYAAMVLAAIVVDVGFSAAGLVPVARPHAMGEMADFAIDYTFWLNLAFGALAAYLFWLARRNPVGAAAAPSCCGHHA</sequence>
<keyword evidence="9" id="KW-1185">Reference proteome</keyword>
<dbReference type="Pfam" id="PF03773">
    <property type="entry name" value="ArsP_1"/>
    <property type="match status" value="1"/>
</dbReference>
<comment type="subcellular location">
    <subcellularLocation>
        <location evidence="1">Cell membrane</location>
        <topology evidence="1">Multi-pass membrane protein</topology>
    </subcellularLocation>
</comment>
<evidence type="ECO:0000256" key="7">
    <source>
        <dbReference type="SAM" id="Phobius"/>
    </source>
</evidence>
<reference evidence="8" key="1">
    <citation type="submission" date="2021-02" db="EMBL/GenBank/DDBJ databases">
        <title>Genome sequence of Rhodospirillales sp. strain TMPK1 isolated from soil.</title>
        <authorList>
            <person name="Nakai R."/>
            <person name="Kusada H."/>
            <person name="Tamaki H."/>
        </authorList>
    </citation>
    <scope>NUCLEOTIDE SEQUENCE</scope>
    <source>
        <strain evidence="8">TMPK1</strain>
    </source>
</reference>
<dbReference type="AlphaFoldDB" id="A0A8S8XCL7"/>
<evidence type="ECO:0000313" key="8">
    <source>
        <dbReference type="EMBL" id="GIL39409.1"/>
    </source>
</evidence>
<evidence type="ECO:0000256" key="2">
    <source>
        <dbReference type="ARBA" id="ARBA00006386"/>
    </source>
</evidence>
<feature type="transmembrane region" description="Helical" evidence="7">
    <location>
        <begin position="246"/>
        <end position="269"/>
    </location>
</feature>
<protein>
    <submittedName>
        <fullName evidence="8">Membrane protein</fullName>
    </submittedName>
</protein>
<evidence type="ECO:0000256" key="3">
    <source>
        <dbReference type="ARBA" id="ARBA00022475"/>
    </source>
</evidence>